<sequence>MFQEWNRLRDIGYEHDSIGDAFYLSVRNRYHFGQNSMLWSRIGRRYDPLYSVSGATAAARLPLYSRQTNVLGFDVMKSFGVDLEKYPFDTKRFSDAYRTLRRAPEQRKLEGCGPIEFDDSHEIIHGGKVNLPSSLDSLAVISPTLSGNERKATIEKANKIGLNYWHIATLESAQESLRSALNQFGLSAVEGLVDSKYAWHLAKDRLTKRAEIRDVYAMYGLVAWLGVDA</sequence>
<evidence type="ECO:0000313" key="2">
    <source>
        <dbReference type="Proteomes" id="UP001501257"/>
    </source>
</evidence>
<keyword evidence="2" id="KW-1185">Reference proteome</keyword>
<organism evidence="1 2">
    <name type="scientific">Paeniglutamicibacter antarcticus</name>
    <dbReference type="NCBI Taxonomy" id="494023"/>
    <lineage>
        <taxon>Bacteria</taxon>
        <taxon>Bacillati</taxon>
        <taxon>Actinomycetota</taxon>
        <taxon>Actinomycetes</taxon>
        <taxon>Micrococcales</taxon>
        <taxon>Micrococcaceae</taxon>
        <taxon>Paeniglutamicibacter</taxon>
    </lineage>
</organism>
<name>A0ABP9TLB8_9MICC</name>
<protein>
    <submittedName>
        <fullName evidence="1">Uncharacterized protein</fullName>
    </submittedName>
</protein>
<gene>
    <name evidence="1" type="ORF">GCM10025778_14390</name>
</gene>
<accession>A0ABP9TLB8</accession>
<dbReference type="EMBL" id="BAABLK010000024">
    <property type="protein sequence ID" value="GAA5226906.1"/>
    <property type="molecule type" value="Genomic_DNA"/>
</dbReference>
<dbReference type="Proteomes" id="UP001501257">
    <property type="component" value="Unassembled WGS sequence"/>
</dbReference>
<comment type="caution">
    <text evidence="1">The sequence shown here is derived from an EMBL/GenBank/DDBJ whole genome shotgun (WGS) entry which is preliminary data.</text>
</comment>
<reference evidence="2" key="1">
    <citation type="journal article" date="2019" name="Int. J. Syst. Evol. Microbiol.">
        <title>The Global Catalogue of Microorganisms (GCM) 10K type strain sequencing project: providing services to taxonomists for standard genome sequencing and annotation.</title>
        <authorList>
            <consortium name="The Broad Institute Genomics Platform"/>
            <consortium name="The Broad Institute Genome Sequencing Center for Infectious Disease"/>
            <person name="Wu L."/>
            <person name="Ma J."/>
        </authorList>
    </citation>
    <scope>NUCLEOTIDE SEQUENCE [LARGE SCALE GENOMIC DNA]</scope>
    <source>
        <strain evidence="2">JCM 18952</strain>
    </source>
</reference>
<evidence type="ECO:0000313" key="1">
    <source>
        <dbReference type="EMBL" id="GAA5226906.1"/>
    </source>
</evidence>
<proteinExistence type="predicted"/>